<dbReference type="AlphaFoldDB" id="A0A521BTR6"/>
<dbReference type="Proteomes" id="UP000319040">
    <property type="component" value="Unassembled WGS sequence"/>
</dbReference>
<sequence length="73" mass="8620">MKDKFITALAEALEMDESDVKMADKFRDYESYDSLAELSVLAMLDSDFEVEIEMDEYNKYQTVEELYKRISTK</sequence>
<evidence type="ECO:0000259" key="1">
    <source>
        <dbReference type="PROSITE" id="PS50075"/>
    </source>
</evidence>
<accession>A0A521BTR6</accession>
<dbReference type="InterPro" id="IPR009081">
    <property type="entry name" value="PP-bd_ACP"/>
</dbReference>
<proteinExistence type="predicted"/>
<organism evidence="2 3">
    <name type="scientific">Saccharicrinis carchari</name>
    <dbReference type="NCBI Taxonomy" id="1168039"/>
    <lineage>
        <taxon>Bacteria</taxon>
        <taxon>Pseudomonadati</taxon>
        <taxon>Bacteroidota</taxon>
        <taxon>Bacteroidia</taxon>
        <taxon>Marinilabiliales</taxon>
        <taxon>Marinilabiliaceae</taxon>
        <taxon>Saccharicrinis</taxon>
    </lineage>
</organism>
<keyword evidence="3" id="KW-1185">Reference proteome</keyword>
<dbReference type="OrthoDB" id="675004at2"/>
<name>A0A521BTR6_SACCC</name>
<feature type="domain" description="Carrier" evidence="1">
    <location>
        <begin position="1"/>
        <end position="73"/>
    </location>
</feature>
<gene>
    <name evidence="2" type="ORF">SAMN06265379_10256</name>
</gene>
<dbReference type="SUPFAM" id="SSF47336">
    <property type="entry name" value="ACP-like"/>
    <property type="match status" value="1"/>
</dbReference>
<protein>
    <submittedName>
        <fullName evidence="2">Acyl carrier protein</fullName>
    </submittedName>
</protein>
<dbReference type="Pfam" id="PF00550">
    <property type="entry name" value="PP-binding"/>
    <property type="match status" value="1"/>
</dbReference>
<dbReference type="Gene3D" id="1.10.1200.10">
    <property type="entry name" value="ACP-like"/>
    <property type="match status" value="1"/>
</dbReference>
<evidence type="ECO:0000313" key="2">
    <source>
        <dbReference type="EMBL" id="SMO50548.1"/>
    </source>
</evidence>
<dbReference type="InterPro" id="IPR036736">
    <property type="entry name" value="ACP-like_sf"/>
</dbReference>
<dbReference type="PROSITE" id="PS50075">
    <property type="entry name" value="CARRIER"/>
    <property type="match status" value="1"/>
</dbReference>
<evidence type="ECO:0000313" key="3">
    <source>
        <dbReference type="Proteomes" id="UP000319040"/>
    </source>
</evidence>
<dbReference type="EMBL" id="FXTB01000002">
    <property type="protein sequence ID" value="SMO50548.1"/>
    <property type="molecule type" value="Genomic_DNA"/>
</dbReference>
<reference evidence="2 3" key="1">
    <citation type="submission" date="2017-05" db="EMBL/GenBank/DDBJ databases">
        <authorList>
            <person name="Varghese N."/>
            <person name="Submissions S."/>
        </authorList>
    </citation>
    <scope>NUCLEOTIDE SEQUENCE [LARGE SCALE GENOMIC DNA]</scope>
    <source>
        <strain evidence="2 3">DSM 27040</strain>
    </source>
</reference>
<dbReference type="RefSeq" id="WP_142532377.1">
    <property type="nucleotide sequence ID" value="NZ_FXTB01000002.1"/>
</dbReference>